<feature type="signal peptide" evidence="1">
    <location>
        <begin position="1"/>
        <end position="23"/>
    </location>
</feature>
<dbReference type="STRING" id="743788.S8FUD2"/>
<accession>S8FUD2</accession>
<dbReference type="GO" id="GO:0004672">
    <property type="term" value="F:protein kinase activity"/>
    <property type="evidence" value="ECO:0007669"/>
    <property type="project" value="InterPro"/>
</dbReference>
<dbReference type="PROSITE" id="PS50011">
    <property type="entry name" value="PROTEIN_KINASE_DOM"/>
    <property type="match status" value="1"/>
</dbReference>
<organism evidence="3 4">
    <name type="scientific">Fomitopsis schrenkii</name>
    <name type="common">Brown rot fungus</name>
    <dbReference type="NCBI Taxonomy" id="2126942"/>
    <lineage>
        <taxon>Eukaryota</taxon>
        <taxon>Fungi</taxon>
        <taxon>Dikarya</taxon>
        <taxon>Basidiomycota</taxon>
        <taxon>Agaricomycotina</taxon>
        <taxon>Agaricomycetes</taxon>
        <taxon>Polyporales</taxon>
        <taxon>Fomitopsis</taxon>
    </lineage>
</organism>
<dbReference type="OrthoDB" id="10457342at2759"/>
<keyword evidence="4" id="KW-1185">Reference proteome</keyword>
<dbReference type="Gene3D" id="1.10.510.10">
    <property type="entry name" value="Transferase(Phosphotransferase) domain 1"/>
    <property type="match status" value="1"/>
</dbReference>
<sequence>MYAIKRFLFWGATLSVAPPATEAAPQLSVSSTIASCLDTNDGPLSTASSSSSFSTVASIDIRRVQDIFAAHEVALASGQDIHVRVMFNEDGEMVVANMEPLHEFNPCQDLSPPLKQEGFAPLGTDELPSKQKHQKKTRAYDYDKRLRNAVKLVRRAALVGAERAEGEVLDRAVNVGGRSLTWAVPTDQDAQRYNIKLMDALKRLHKHRILQRDIKPNSIVVSREERLTFADFTA</sequence>
<gene>
    <name evidence="3" type="ORF">FOMPIDRAFT_93534</name>
</gene>
<feature type="domain" description="Protein kinase" evidence="2">
    <location>
        <begin position="53"/>
        <end position="234"/>
    </location>
</feature>
<dbReference type="HOGENOM" id="CLU_1185044_0_0_1"/>
<proteinExistence type="predicted"/>
<feature type="chain" id="PRO_5004564025" description="Protein kinase domain-containing protein" evidence="1">
    <location>
        <begin position="24"/>
        <end position="234"/>
    </location>
</feature>
<evidence type="ECO:0000313" key="4">
    <source>
        <dbReference type="Proteomes" id="UP000015241"/>
    </source>
</evidence>
<evidence type="ECO:0000259" key="2">
    <source>
        <dbReference type="PROSITE" id="PS50011"/>
    </source>
</evidence>
<evidence type="ECO:0000256" key="1">
    <source>
        <dbReference type="SAM" id="SignalP"/>
    </source>
</evidence>
<evidence type="ECO:0000313" key="3">
    <source>
        <dbReference type="EMBL" id="EPT01825.1"/>
    </source>
</evidence>
<dbReference type="AlphaFoldDB" id="S8FUD2"/>
<name>S8FUD2_FOMSC</name>
<dbReference type="GO" id="GO:0005524">
    <property type="term" value="F:ATP binding"/>
    <property type="evidence" value="ECO:0007669"/>
    <property type="project" value="InterPro"/>
</dbReference>
<dbReference type="InterPro" id="IPR000719">
    <property type="entry name" value="Prot_kinase_dom"/>
</dbReference>
<dbReference type="InParanoid" id="S8FUD2"/>
<dbReference type="SUPFAM" id="SSF56112">
    <property type="entry name" value="Protein kinase-like (PK-like)"/>
    <property type="match status" value="1"/>
</dbReference>
<dbReference type="Proteomes" id="UP000015241">
    <property type="component" value="Unassembled WGS sequence"/>
</dbReference>
<protein>
    <recommendedName>
        <fullName evidence="2">Protein kinase domain-containing protein</fullName>
    </recommendedName>
</protein>
<dbReference type="EMBL" id="KE504139">
    <property type="protein sequence ID" value="EPT01825.1"/>
    <property type="molecule type" value="Genomic_DNA"/>
</dbReference>
<keyword evidence="1" id="KW-0732">Signal</keyword>
<reference evidence="3 4" key="1">
    <citation type="journal article" date="2012" name="Science">
        <title>The Paleozoic origin of enzymatic lignin decomposition reconstructed from 31 fungal genomes.</title>
        <authorList>
            <person name="Floudas D."/>
            <person name="Binder M."/>
            <person name="Riley R."/>
            <person name="Barry K."/>
            <person name="Blanchette R.A."/>
            <person name="Henrissat B."/>
            <person name="Martinez A.T."/>
            <person name="Otillar R."/>
            <person name="Spatafora J.W."/>
            <person name="Yadav J.S."/>
            <person name="Aerts A."/>
            <person name="Benoit I."/>
            <person name="Boyd A."/>
            <person name="Carlson A."/>
            <person name="Copeland A."/>
            <person name="Coutinho P.M."/>
            <person name="de Vries R.P."/>
            <person name="Ferreira P."/>
            <person name="Findley K."/>
            <person name="Foster B."/>
            <person name="Gaskell J."/>
            <person name="Glotzer D."/>
            <person name="Gorecki P."/>
            <person name="Heitman J."/>
            <person name="Hesse C."/>
            <person name="Hori C."/>
            <person name="Igarashi K."/>
            <person name="Jurgens J.A."/>
            <person name="Kallen N."/>
            <person name="Kersten P."/>
            <person name="Kohler A."/>
            <person name="Kuees U."/>
            <person name="Kumar T.K.A."/>
            <person name="Kuo A."/>
            <person name="LaButti K."/>
            <person name="Larrondo L.F."/>
            <person name="Lindquist E."/>
            <person name="Ling A."/>
            <person name="Lombard V."/>
            <person name="Lucas S."/>
            <person name="Lundell T."/>
            <person name="Martin R."/>
            <person name="McLaughlin D.J."/>
            <person name="Morgenstern I."/>
            <person name="Morin E."/>
            <person name="Murat C."/>
            <person name="Nagy L.G."/>
            <person name="Nolan M."/>
            <person name="Ohm R.A."/>
            <person name="Patyshakuliyeva A."/>
            <person name="Rokas A."/>
            <person name="Ruiz-Duenas F.J."/>
            <person name="Sabat G."/>
            <person name="Salamov A."/>
            <person name="Samejima M."/>
            <person name="Schmutz J."/>
            <person name="Slot J.C."/>
            <person name="St John F."/>
            <person name="Stenlid J."/>
            <person name="Sun H."/>
            <person name="Sun S."/>
            <person name="Syed K."/>
            <person name="Tsang A."/>
            <person name="Wiebenga A."/>
            <person name="Young D."/>
            <person name="Pisabarro A."/>
            <person name="Eastwood D.C."/>
            <person name="Martin F."/>
            <person name="Cullen D."/>
            <person name="Grigoriev I.V."/>
            <person name="Hibbett D.S."/>
        </authorList>
    </citation>
    <scope>NUCLEOTIDE SEQUENCE</scope>
    <source>
        <strain evidence="4">FP-58527</strain>
    </source>
</reference>
<dbReference type="InterPro" id="IPR011009">
    <property type="entry name" value="Kinase-like_dom_sf"/>
</dbReference>